<organism evidence="3 4">
    <name type="scientific">Prorocentrum cordatum</name>
    <dbReference type="NCBI Taxonomy" id="2364126"/>
    <lineage>
        <taxon>Eukaryota</taxon>
        <taxon>Sar</taxon>
        <taxon>Alveolata</taxon>
        <taxon>Dinophyceae</taxon>
        <taxon>Prorocentrales</taxon>
        <taxon>Prorocentraceae</taxon>
        <taxon>Prorocentrum</taxon>
    </lineage>
</organism>
<sequence length="713" mass="79837">MEKSVFQCFEVLGRMNTVTHLCGNIQDGANEQKKDAEARKEVECPPDITPQAMALAHEMLAKFRNELDEKRERAEDAEELEAKVAEQRMDDSSWDTRRDFTTMRLILRPKATLKRDNDKAMRGPNYMMAWDREEDEVLNVKIISKEKALLEIIASHAGKPGVDEMFGLIREFGRRLDELYHDNFVFPAMKSAKRTREQEKSGGRSIKSVEEDEEILRLPVDPEKEIDIATQPAEQVEAAEREVADEKDREKKKRKKEPKQAKERKEAEKNDLEEPEAIDDTGAPAKAMPCKDKPREEDWTSRVPSWESQGQGWWAKDSQRQGWWAKDSSQRQGWWGSSSSSYWPDRQDNVDWEMDESSDESPFAEISFCIFTMRWIVLDIFSARNRAQWRPLAEEVRAAQRFEVNRALTMVPAFMVASIAHWQDEIRACYPFGTSLKDCMDAEVTRLVRTLPPAQRHQVEQRLIDEGFNHAAAEFEAIVDQARQAGLDAIVRSRAAFEGFEDRSAEVCPGAGGCGKLRVFRTAESCKWAAGGSGRLRACRATPARAAPAAIPTPPPTTTPAPSDAEAAWDCSLRPQDDGGDLARIVVGCEPLMGQVLAFLAASPQEISLACAPPAQPSRLRWPSTKLPYGGGFSSSDGRSSPSAWMPRARITGGCSTDGRWPGSRSASWRCSSVSGSPGSRWRPCPRGCATRPGSGSTWRDTRVPPSPPWSSS</sequence>
<feature type="region of interest" description="Disordered" evidence="2">
    <location>
        <begin position="191"/>
        <end position="339"/>
    </location>
</feature>
<dbReference type="Proteomes" id="UP001189429">
    <property type="component" value="Unassembled WGS sequence"/>
</dbReference>
<feature type="compositionally biased region" description="Basic and acidic residues" evidence="2">
    <location>
        <begin position="258"/>
        <end position="272"/>
    </location>
</feature>
<feature type="region of interest" description="Disordered" evidence="2">
    <location>
        <begin position="631"/>
        <end position="713"/>
    </location>
</feature>
<gene>
    <name evidence="3" type="ORF">PCOR1329_LOCUS19638</name>
</gene>
<feature type="compositionally biased region" description="Low complexity" evidence="2">
    <location>
        <begin position="634"/>
        <end position="643"/>
    </location>
</feature>
<reference evidence="3" key="1">
    <citation type="submission" date="2023-10" db="EMBL/GenBank/DDBJ databases">
        <authorList>
            <person name="Chen Y."/>
            <person name="Shah S."/>
            <person name="Dougan E. K."/>
            <person name="Thang M."/>
            <person name="Chan C."/>
        </authorList>
    </citation>
    <scope>NUCLEOTIDE SEQUENCE [LARGE SCALE GENOMIC DNA]</scope>
</reference>
<keyword evidence="4" id="KW-1185">Reference proteome</keyword>
<name>A0ABN9RFJ3_9DINO</name>
<feature type="compositionally biased region" description="Polar residues" evidence="2">
    <location>
        <begin position="302"/>
        <end position="311"/>
    </location>
</feature>
<comment type="caution">
    <text evidence="3">The sequence shown here is derived from an EMBL/GenBank/DDBJ whole genome shotgun (WGS) entry which is preliminary data.</text>
</comment>
<protein>
    <submittedName>
        <fullName evidence="3">Uncharacterized protein</fullName>
    </submittedName>
</protein>
<feature type="compositionally biased region" description="Low complexity" evidence="2">
    <location>
        <begin position="663"/>
        <end position="677"/>
    </location>
</feature>
<keyword evidence="1" id="KW-0175">Coiled coil</keyword>
<evidence type="ECO:0000256" key="1">
    <source>
        <dbReference type="SAM" id="Coils"/>
    </source>
</evidence>
<feature type="coiled-coil region" evidence="1">
    <location>
        <begin position="53"/>
        <end position="90"/>
    </location>
</feature>
<feature type="compositionally biased region" description="Basic and acidic residues" evidence="2">
    <location>
        <begin position="289"/>
        <end position="300"/>
    </location>
</feature>
<dbReference type="EMBL" id="CAUYUJ010006291">
    <property type="protein sequence ID" value="CAK0816866.1"/>
    <property type="molecule type" value="Genomic_DNA"/>
</dbReference>
<evidence type="ECO:0000256" key="2">
    <source>
        <dbReference type="SAM" id="MobiDB-lite"/>
    </source>
</evidence>
<feature type="compositionally biased region" description="Basic and acidic residues" evidence="2">
    <location>
        <begin position="238"/>
        <end position="249"/>
    </location>
</feature>
<evidence type="ECO:0000313" key="3">
    <source>
        <dbReference type="EMBL" id="CAK0816866.1"/>
    </source>
</evidence>
<proteinExistence type="predicted"/>
<feature type="compositionally biased region" description="Low complexity" evidence="2">
    <location>
        <begin position="330"/>
        <end position="339"/>
    </location>
</feature>
<evidence type="ECO:0000313" key="4">
    <source>
        <dbReference type="Proteomes" id="UP001189429"/>
    </source>
</evidence>
<accession>A0ABN9RFJ3</accession>
<feature type="region of interest" description="Disordered" evidence="2">
    <location>
        <begin position="545"/>
        <end position="565"/>
    </location>
</feature>